<name>A3ZXP9_9BACT</name>
<evidence type="ECO:0000256" key="1">
    <source>
        <dbReference type="SAM" id="MobiDB-lite"/>
    </source>
</evidence>
<dbReference type="Proteomes" id="UP000004358">
    <property type="component" value="Unassembled WGS sequence"/>
</dbReference>
<dbReference type="eggNOG" id="COG1413">
    <property type="taxonomic scope" value="Bacteria"/>
</dbReference>
<dbReference type="AlphaFoldDB" id="A3ZXP9"/>
<reference evidence="2 3" key="1">
    <citation type="submission" date="2006-02" db="EMBL/GenBank/DDBJ databases">
        <authorList>
            <person name="Amann R."/>
            <person name="Ferriera S."/>
            <person name="Johnson J."/>
            <person name="Kravitz S."/>
            <person name="Halpern A."/>
            <person name="Remington K."/>
            <person name="Beeson K."/>
            <person name="Tran B."/>
            <person name="Rogers Y.-H."/>
            <person name="Friedman R."/>
            <person name="Venter J.C."/>
        </authorList>
    </citation>
    <scope>NUCLEOTIDE SEQUENCE [LARGE SCALE GENOMIC DNA]</scope>
    <source>
        <strain evidence="2 3">DSM 3645</strain>
    </source>
</reference>
<gene>
    <name evidence="2" type="ORF">DSM3645_07435</name>
</gene>
<accession>A3ZXP9</accession>
<dbReference type="RefSeq" id="WP_002655083.1">
    <property type="nucleotide sequence ID" value="NZ_CH672377.1"/>
</dbReference>
<feature type="region of interest" description="Disordered" evidence="1">
    <location>
        <begin position="266"/>
        <end position="288"/>
    </location>
</feature>
<evidence type="ECO:0000313" key="2">
    <source>
        <dbReference type="EMBL" id="EAQ78606.1"/>
    </source>
</evidence>
<feature type="compositionally biased region" description="Basic residues" evidence="1">
    <location>
        <begin position="269"/>
        <end position="288"/>
    </location>
</feature>
<organism evidence="2 3">
    <name type="scientific">Blastopirellula marina DSM 3645</name>
    <dbReference type="NCBI Taxonomy" id="314230"/>
    <lineage>
        <taxon>Bacteria</taxon>
        <taxon>Pseudomonadati</taxon>
        <taxon>Planctomycetota</taxon>
        <taxon>Planctomycetia</taxon>
        <taxon>Pirellulales</taxon>
        <taxon>Pirellulaceae</taxon>
        <taxon>Blastopirellula</taxon>
    </lineage>
</organism>
<dbReference type="OrthoDB" id="504590at2"/>
<comment type="caution">
    <text evidence="2">The sequence shown here is derived from an EMBL/GenBank/DDBJ whole genome shotgun (WGS) entry which is preliminary data.</text>
</comment>
<dbReference type="STRING" id="314230.DSM3645_07435"/>
<dbReference type="EMBL" id="AANZ01000019">
    <property type="protein sequence ID" value="EAQ78606.1"/>
    <property type="molecule type" value="Genomic_DNA"/>
</dbReference>
<sequence>MHFSQLPARLQDLYKHSSNIECNHENADGWEDYIANFELTLADGHSLLELATWEASDEELDAAGIDDMAIVEGPAHAWRALGQLGVIDAIAPLARYVEGDGSDLWDEWANEEMPVVFGIMGEAAIEPLRRHIEDVSIGERGRISLVEGLEKVAQFQPPLCDRVTSQLDELLQLEIKAKRYDDIATFLVISLVELKAKTAAETIERAFAAQLIDETLGGCWGDTRRALDVEGMGLAADRRFNIDLMPERRRDRMEAMAIENDYRIAPSPKVKKDRSKALKKLQGKKKKK</sequence>
<protein>
    <submittedName>
        <fullName evidence="2">Uncharacterized protein</fullName>
    </submittedName>
</protein>
<dbReference type="HOGENOM" id="CLU_965296_0_0_0"/>
<proteinExistence type="predicted"/>
<evidence type="ECO:0000313" key="3">
    <source>
        <dbReference type="Proteomes" id="UP000004358"/>
    </source>
</evidence>